<evidence type="ECO:0000256" key="2">
    <source>
        <dbReference type="ARBA" id="ARBA00022741"/>
    </source>
</evidence>
<keyword evidence="2" id="KW-0547">Nucleotide-binding</keyword>
<proteinExistence type="inferred from homology"/>
<evidence type="ECO:0000256" key="1">
    <source>
        <dbReference type="ARBA" id="ARBA00006914"/>
    </source>
</evidence>
<evidence type="ECO:0000256" key="3">
    <source>
        <dbReference type="ARBA" id="ARBA00022840"/>
    </source>
</evidence>
<dbReference type="STRING" id="641691.SAMN05421636_102371"/>
<protein>
    <submittedName>
        <fullName evidence="5">ATPase family associated with various cellular activities (AAA)</fullName>
    </submittedName>
</protein>
<dbReference type="Proteomes" id="UP000199109">
    <property type="component" value="Unassembled WGS sequence"/>
</dbReference>
<dbReference type="InterPro" id="IPR003593">
    <property type="entry name" value="AAA+_ATPase"/>
</dbReference>
<dbReference type="CDD" id="cd19481">
    <property type="entry name" value="RecA-like_protease"/>
    <property type="match status" value="1"/>
</dbReference>
<dbReference type="SUPFAM" id="SSF52540">
    <property type="entry name" value="P-loop containing nucleoside triphosphate hydrolases"/>
    <property type="match status" value="1"/>
</dbReference>
<keyword evidence="6" id="KW-1185">Reference proteome</keyword>
<feature type="domain" description="AAA+ ATPase" evidence="4">
    <location>
        <begin position="239"/>
        <end position="371"/>
    </location>
</feature>
<gene>
    <name evidence="5" type="ORF">SAMN05421636_102371</name>
</gene>
<dbReference type="OrthoDB" id="7438987at2"/>
<dbReference type="EMBL" id="FNAO01000002">
    <property type="protein sequence ID" value="SDD93732.1"/>
    <property type="molecule type" value="Genomic_DNA"/>
</dbReference>
<dbReference type="Gene3D" id="3.40.50.300">
    <property type="entry name" value="P-loop containing nucleotide triphosphate hydrolases"/>
    <property type="match status" value="1"/>
</dbReference>
<dbReference type="InterPro" id="IPR027417">
    <property type="entry name" value="P-loop_NTPase"/>
</dbReference>
<organism evidence="5 6">
    <name type="scientific">Pricia antarctica</name>
    <dbReference type="NCBI Taxonomy" id="641691"/>
    <lineage>
        <taxon>Bacteria</taxon>
        <taxon>Pseudomonadati</taxon>
        <taxon>Bacteroidota</taxon>
        <taxon>Flavobacteriia</taxon>
        <taxon>Flavobacteriales</taxon>
        <taxon>Flavobacteriaceae</taxon>
        <taxon>Pricia</taxon>
    </lineage>
</organism>
<name>A0A1G6YTW8_9FLAO</name>
<dbReference type="GO" id="GO:0005524">
    <property type="term" value="F:ATP binding"/>
    <property type="evidence" value="ECO:0007669"/>
    <property type="project" value="UniProtKB-KW"/>
</dbReference>
<dbReference type="InterPro" id="IPR003959">
    <property type="entry name" value="ATPase_AAA_core"/>
</dbReference>
<evidence type="ECO:0000259" key="4">
    <source>
        <dbReference type="SMART" id="SM00382"/>
    </source>
</evidence>
<evidence type="ECO:0000313" key="6">
    <source>
        <dbReference type="Proteomes" id="UP000199109"/>
    </source>
</evidence>
<comment type="similarity">
    <text evidence="1">Belongs to the AAA ATPase family.</text>
</comment>
<dbReference type="Pfam" id="PF00004">
    <property type="entry name" value="AAA"/>
    <property type="match status" value="1"/>
</dbReference>
<sequence>MIGDVTNKQLPVNVFSLLLAHLKTLIEARLEILLEKKNDVQPPDLSIPKGYIPLDLFFENYNPDFQEVTTLSLALAPHIQTDFFDNILKEHFPDGNQFPAFGGVRGKNHRGILPTGETAQFIIAGNDLAKRIAVQSLFGPEHWFATDSILRLETVPTGEPVMSGRLILDPEWLERIITGTVSLPRFSPSFPAEQLQNALEWEDLVLPQSTLKQVRELLTWIEHREAIQGHEALQKHLKPGYRVLFHGPPGTGKTLTASLLGKAAQRPVFRVDLSMVVSKYIGETEKNLANLFDKAANKDWILFFDEADALFGKRTEIRDARDKFANQESAFLLQKVESFPGLVILASNFKNNMDEAFARRFQSIVYFPSPDAEHRLLLWQSIIPKQLKLDKGIDLKKIADTYGFSGSNIVNIVHYCSLQVLSDGSKMLGADLLTEGIRREYRKEERLS</sequence>
<dbReference type="PANTHER" id="PTHR23073">
    <property type="entry name" value="26S PROTEASOME REGULATORY SUBUNIT"/>
    <property type="match status" value="1"/>
</dbReference>
<dbReference type="SMART" id="SM00382">
    <property type="entry name" value="AAA"/>
    <property type="match status" value="1"/>
</dbReference>
<accession>A0A1G6YTW8</accession>
<dbReference type="GO" id="GO:0016887">
    <property type="term" value="F:ATP hydrolysis activity"/>
    <property type="evidence" value="ECO:0007669"/>
    <property type="project" value="InterPro"/>
</dbReference>
<dbReference type="InterPro" id="IPR050221">
    <property type="entry name" value="26S_Proteasome_ATPase"/>
</dbReference>
<reference evidence="5 6" key="1">
    <citation type="submission" date="2016-10" db="EMBL/GenBank/DDBJ databases">
        <authorList>
            <person name="de Groot N.N."/>
        </authorList>
    </citation>
    <scope>NUCLEOTIDE SEQUENCE [LARGE SCALE GENOMIC DNA]</scope>
    <source>
        <strain evidence="5 6">DSM 23421</strain>
    </source>
</reference>
<dbReference type="AlphaFoldDB" id="A0A1G6YTW8"/>
<evidence type="ECO:0000313" key="5">
    <source>
        <dbReference type="EMBL" id="SDD93732.1"/>
    </source>
</evidence>
<keyword evidence="3" id="KW-0067">ATP-binding</keyword>